<evidence type="ECO:0000313" key="2">
    <source>
        <dbReference type="EMBL" id="ROT61282.1"/>
    </source>
</evidence>
<feature type="region of interest" description="Disordered" evidence="1">
    <location>
        <begin position="239"/>
        <end position="259"/>
    </location>
</feature>
<dbReference type="OrthoDB" id="10057854at2759"/>
<feature type="compositionally biased region" description="Basic and acidic residues" evidence="1">
    <location>
        <begin position="398"/>
        <end position="451"/>
    </location>
</feature>
<comment type="caution">
    <text evidence="2">The sequence shown here is derived from an EMBL/GenBank/DDBJ whole genome shotgun (WGS) entry which is preliminary data.</text>
</comment>
<dbReference type="EMBL" id="QCYY01004263">
    <property type="protein sequence ID" value="ROT61282.1"/>
    <property type="molecule type" value="Genomic_DNA"/>
</dbReference>
<feature type="region of interest" description="Disordered" evidence="1">
    <location>
        <begin position="485"/>
        <end position="558"/>
    </location>
</feature>
<feature type="compositionally biased region" description="Polar residues" evidence="1">
    <location>
        <begin position="239"/>
        <end position="251"/>
    </location>
</feature>
<proteinExistence type="predicted"/>
<feature type="region of interest" description="Disordered" evidence="1">
    <location>
        <begin position="379"/>
        <end position="451"/>
    </location>
</feature>
<accession>A0A3R7PCD1</accession>
<dbReference type="STRING" id="6689.A0A3R7PCD1"/>
<feature type="compositionally biased region" description="Polar residues" evidence="1">
    <location>
        <begin position="381"/>
        <end position="391"/>
    </location>
</feature>
<organism evidence="2 3">
    <name type="scientific">Penaeus vannamei</name>
    <name type="common">Whiteleg shrimp</name>
    <name type="synonym">Litopenaeus vannamei</name>
    <dbReference type="NCBI Taxonomy" id="6689"/>
    <lineage>
        <taxon>Eukaryota</taxon>
        <taxon>Metazoa</taxon>
        <taxon>Ecdysozoa</taxon>
        <taxon>Arthropoda</taxon>
        <taxon>Crustacea</taxon>
        <taxon>Multicrustacea</taxon>
        <taxon>Malacostraca</taxon>
        <taxon>Eumalacostraca</taxon>
        <taxon>Eucarida</taxon>
        <taxon>Decapoda</taxon>
        <taxon>Dendrobranchiata</taxon>
        <taxon>Penaeoidea</taxon>
        <taxon>Penaeidae</taxon>
        <taxon>Penaeus</taxon>
    </lineage>
</organism>
<feature type="compositionally biased region" description="Basic and acidic residues" evidence="1">
    <location>
        <begin position="485"/>
        <end position="520"/>
    </location>
</feature>
<dbReference type="AlphaFoldDB" id="A0A3R7PCD1"/>
<protein>
    <submittedName>
        <fullName evidence="2">Zinc finger protein</fullName>
    </submittedName>
</protein>
<feature type="region of interest" description="Disordered" evidence="1">
    <location>
        <begin position="673"/>
        <end position="715"/>
    </location>
</feature>
<reference evidence="2 3" key="2">
    <citation type="submission" date="2019-01" db="EMBL/GenBank/DDBJ databases">
        <title>The decoding of complex shrimp genome reveals the adaptation for benthos swimmer, frequently molting mechanism and breeding impact on genome.</title>
        <authorList>
            <person name="Sun Y."/>
            <person name="Gao Y."/>
            <person name="Yu Y."/>
        </authorList>
    </citation>
    <scope>NUCLEOTIDE SEQUENCE [LARGE SCALE GENOMIC DNA]</scope>
    <source>
        <tissue evidence="2">Muscle</tissue>
    </source>
</reference>
<sequence length="715" mass="77009">MYTGTETSKETQHISPHIAAHKSSLAPTSSAPTISSAALTGSGGPHDQASPHLSSHKGGLSAHIPTYRVGVHSSQHSVVKEIDHDGPLYLARHSHPANIATHLSKSTPQDLSSHASTVSEKAVPLELTPHTSHHKPLPHVHSVVTQGVSHSQSGPLMTAHHTDRGSAYFRVADSVIGVQGPSAILVSTVGDGGLSSQHTSQAPSLVHTQSSMVRQNAATNLTTMPATTMTAGVSLTTGSSPGVVTSQSQGQMMPADGVTTSNVSSACLTSQIDPRELKKEKSEQIEGIGIATGQGEGTQQTAGPQRDLVRQALQSVVTNPQHKTGNDQEVIEYNYTAGDIAELLMMNIQVNASLQAMKQGTAPSDSGSSQVVVLQPAAVDENTSLQPQPQTTKRRRPKLSEEAQSERRIRIALRMREKRAGETDEAKKVRRLREAERMRRKRATEDQEHKMRRRLEAAARARSRRANMTVEERVVDRQKAAERMRLRRATESDEAKAVRRLKAAERMRKRRANETPEQRMARRQNIAQRTKARRKRKGDETLNGEDSDSVSRNITTRVVKNEGLNNSLPHQENSEPIANVAVGQPTHISQAQLVQAGSHIVVPSSVGVGSGIALLHVDPTLPHVPIGHGTTGMLSTVDLTQLTQPLSLHKSVTSTEGQEISEPLSLQKHIVTQVSSPAATPTPVSAPMSMSTPAHPLEPISLHKTSFQCRGGAQK</sequence>
<evidence type="ECO:0000313" key="3">
    <source>
        <dbReference type="Proteomes" id="UP000283509"/>
    </source>
</evidence>
<feature type="compositionally biased region" description="Low complexity" evidence="1">
    <location>
        <begin position="674"/>
        <end position="687"/>
    </location>
</feature>
<dbReference type="Proteomes" id="UP000283509">
    <property type="component" value="Unassembled WGS sequence"/>
</dbReference>
<reference evidence="2 3" key="1">
    <citation type="submission" date="2018-04" db="EMBL/GenBank/DDBJ databases">
        <authorList>
            <person name="Zhang X."/>
            <person name="Yuan J."/>
            <person name="Li F."/>
            <person name="Xiang J."/>
        </authorList>
    </citation>
    <scope>NUCLEOTIDE SEQUENCE [LARGE SCALE GENOMIC DNA]</scope>
    <source>
        <tissue evidence="2">Muscle</tissue>
    </source>
</reference>
<feature type="region of interest" description="Disordered" evidence="1">
    <location>
        <begin position="1"/>
        <end position="61"/>
    </location>
</feature>
<name>A0A3R7PCD1_PENVA</name>
<gene>
    <name evidence="2" type="ORF">C7M84_020954</name>
</gene>
<keyword evidence="3" id="KW-1185">Reference proteome</keyword>
<evidence type="ECO:0000256" key="1">
    <source>
        <dbReference type="SAM" id="MobiDB-lite"/>
    </source>
</evidence>
<feature type="compositionally biased region" description="Low complexity" evidence="1">
    <location>
        <begin position="23"/>
        <end position="40"/>
    </location>
</feature>